<proteinExistence type="inferred from homology"/>
<dbReference type="Proteomes" id="UP001596317">
    <property type="component" value="Unassembled WGS sequence"/>
</dbReference>
<dbReference type="SUPFAM" id="SSF109854">
    <property type="entry name" value="DinB/YfiT-like putative metalloenzymes"/>
    <property type="match status" value="1"/>
</dbReference>
<sequence>MLGPALAAHWLGHHHLTARTLLAYPDEALFTFSPAPPLRAFGAMVWEVHGQTGYVLDGLRTGTWGEPNWPALPAQDPAALRAAWAAQTARLARELPAVPETRYLDVQRTGWGELSGLGAALGAIDNQVHHRAQGYVYLRALGLGPPEFWDRDPSADFQGE</sequence>
<evidence type="ECO:0000313" key="4">
    <source>
        <dbReference type="Proteomes" id="UP001596317"/>
    </source>
</evidence>
<dbReference type="InterPro" id="IPR007837">
    <property type="entry name" value="DinB"/>
</dbReference>
<keyword evidence="2" id="KW-0479">Metal-binding</keyword>
<comment type="caution">
    <text evidence="3">The sequence shown here is derived from an EMBL/GenBank/DDBJ whole genome shotgun (WGS) entry which is preliminary data.</text>
</comment>
<evidence type="ECO:0000256" key="2">
    <source>
        <dbReference type="ARBA" id="ARBA00022723"/>
    </source>
</evidence>
<gene>
    <name evidence="3" type="ORF">ACFP90_13175</name>
</gene>
<dbReference type="RefSeq" id="WP_224607206.1">
    <property type="nucleotide sequence ID" value="NZ_JAIQXV010000005.1"/>
</dbReference>
<dbReference type="Gene3D" id="1.20.120.450">
    <property type="entry name" value="dinb family like domain"/>
    <property type="match status" value="1"/>
</dbReference>
<dbReference type="EMBL" id="JBHSWB010000001">
    <property type="protein sequence ID" value="MFC6661186.1"/>
    <property type="molecule type" value="Genomic_DNA"/>
</dbReference>
<dbReference type="Pfam" id="PF05163">
    <property type="entry name" value="DinB"/>
    <property type="match status" value="1"/>
</dbReference>
<name>A0ABW1ZJS9_9DEIO</name>
<reference evidence="4" key="1">
    <citation type="journal article" date="2019" name="Int. J. Syst. Evol. Microbiol.">
        <title>The Global Catalogue of Microorganisms (GCM) 10K type strain sequencing project: providing services to taxonomists for standard genome sequencing and annotation.</title>
        <authorList>
            <consortium name="The Broad Institute Genomics Platform"/>
            <consortium name="The Broad Institute Genome Sequencing Center for Infectious Disease"/>
            <person name="Wu L."/>
            <person name="Ma J."/>
        </authorList>
    </citation>
    <scope>NUCLEOTIDE SEQUENCE [LARGE SCALE GENOMIC DNA]</scope>
    <source>
        <strain evidence="4">CCUG 63830</strain>
    </source>
</reference>
<evidence type="ECO:0000256" key="1">
    <source>
        <dbReference type="ARBA" id="ARBA00008635"/>
    </source>
</evidence>
<comment type="similarity">
    <text evidence="1">Belongs to the DinB family.</text>
</comment>
<organism evidence="3 4">
    <name type="scientific">Deinococcus multiflagellatus</name>
    <dbReference type="NCBI Taxonomy" id="1656887"/>
    <lineage>
        <taxon>Bacteria</taxon>
        <taxon>Thermotogati</taxon>
        <taxon>Deinococcota</taxon>
        <taxon>Deinococci</taxon>
        <taxon>Deinococcales</taxon>
        <taxon>Deinococcaceae</taxon>
        <taxon>Deinococcus</taxon>
    </lineage>
</organism>
<evidence type="ECO:0000313" key="3">
    <source>
        <dbReference type="EMBL" id="MFC6661186.1"/>
    </source>
</evidence>
<accession>A0ABW1ZJS9</accession>
<protein>
    <submittedName>
        <fullName evidence="3">DinB family protein</fullName>
    </submittedName>
</protein>
<dbReference type="InterPro" id="IPR034660">
    <property type="entry name" value="DinB/YfiT-like"/>
</dbReference>
<keyword evidence="4" id="KW-1185">Reference proteome</keyword>